<evidence type="ECO:0000256" key="5">
    <source>
        <dbReference type="ARBA" id="ARBA00022605"/>
    </source>
</evidence>
<dbReference type="PIRSF" id="PIRSF000412">
    <property type="entry name" value="SHMT"/>
    <property type="match status" value="1"/>
</dbReference>
<dbReference type="Proteomes" id="UP001378242">
    <property type="component" value="Unassembled WGS sequence"/>
</dbReference>
<dbReference type="EC" id="2.1.2.1" evidence="8"/>
<dbReference type="RefSeq" id="WP_077375029.1">
    <property type="nucleotide sequence ID" value="NZ_BJOH01000012.1"/>
</dbReference>
<comment type="catalytic activity">
    <reaction evidence="8">
        <text>(6R)-5,10-methylene-5,6,7,8-tetrahydrofolate + glycine + H2O = (6S)-5,6,7,8-tetrahydrofolate + L-serine</text>
        <dbReference type="Rhea" id="RHEA:15481"/>
        <dbReference type="ChEBI" id="CHEBI:15377"/>
        <dbReference type="ChEBI" id="CHEBI:15636"/>
        <dbReference type="ChEBI" id="CHEBI:33384"/>
        <dbReference type="ChEBI" id="CHEBI:57305"/>
        <dbReference type="ChEBI" id="CHEBI:57453"/>
        <dbReference type="EC" id="2.1.2.1"/>
    </reaction>
</comment>
<dbReference type="InterPro" id="IPR015421">
    <property type="entry name" value="PyrdxlP-dep_Trfase_major"/>
</dbReference>
<dbReference type="PANTHER" id="PTHR11680:SF50">
    <property type="entry name" value="SERINE HYDROXYMETHYLTRANSFERASE"/>
    <property type="match status" value="1"/>
</dbReference>
<feature type="binding site" evidence="8">
    <location>
        <begin position="125"/>
        <end position="127"/>
    </location>
    <ligand>
        <name>(6S)-5,6,7,8-tetrahydrofolate</name>
        <dbReference type="ChEBI" id="CHEBI:57453"/>
    </ligand>
</feature>
<accession>A0ABU9GEH7</accession>
<comment type="function">
    <text evidence="8">Catalyzes the reversible interconversion of serine and glycine with tetrahydrofolate (THF) serving as the one-carbon carrier. This reaction serves as the major source of one-carbon groups required for the biosynthesis of purines, thymidylate, methionine, and other important biomolecules. Also exhibits THF-independent aldolase activity toward beta-hydroxyamino acids, producing glycine and aldehydes, via a retro-aldol mechanism.</text>
</comment>
<evidence type="ECO:0000256" key="7">
    <source>
        <dbReference type="ARBA" id="ARBA00022898"/>
    </source>
</evidence>
<dbReference type="Pfam" id="PF00464">
    <property type="entry name" value="SHMT"/>
    <property type="match status" value="1"/>
</dbReference>
<comment type="subcellular location">
    <subcellularLocation>
        <location evidence="8">Cytoplasm</location>
    </subcellularLocation>
</comment>
<dbReference type="CDD" id="cd00378">
    <property type="entry name" value="SHMT"/>
    <property type="match status" value="1"/>
</dbReference>
<feature type="binding site" evidence="8">
    <location>
        <begin position="355"/>
        <end position="357"/>
    </location>
    <ligand>
        <name>(6S)-5,6,7,8-tetrahydrofolate</name>
        <dbReference type="ChEBI" id="CHEBI:57453"/>
    </ligand>
</feature>
<keyword evidence="3 8" id="KW-0963">Cytoplasm</keyword>
<dbReference type="SUPFAM" id="SSF53383">
    <property type="entry name" value="PLP-dependent transferases"/>
    <property type="match status" value="1"/>
</dbReference>
<reference evidence="10 11" key="1">
    <citation type="submission" date="2024-02" db="EMBL/GenBank/DDBJ databases">
        <title>Bacteria isolated from the canopy kelp, Nereocystis luetkeana.</title>
        <authorList>
            <person name="Pfister C.A."/>
            <person name="Younker I.T."/>
            <person name="Light S.H."/>
        </authorList>
    </citation>
    <scope>NUCLEOTIDE SEQUENCE [LARGE SCALE GENOMIC DNA]</scope>
    <source>
        <strain evidence="10 11">TI.5.07</strain>
    </source>
</reference>
<dbReference type="HAMAP" id="MF_00051">
    <property type="entry name" value="SHMT"/>
    <property type="match status" value="1"/>
</dbReference>
<comment type="caution">
    <text evidence="10">The sequence shown here is derived from an EMBL/GenBank/DDBJ whole genome shotgun (WGS) entry which is preliminary data.</text>
</comment>
<evidence type="ECO:0000259" key="9">
    <source>
        <dbReference type="Pfam" id="PF00464"/>
    </source>
</evidence>
<evidence type="ECO:0000313" key="11">
    <source>
        <dbReference type="Proteomes" id="UP001378242"/>
    </source>
</evidence>
<name>A0ABU9GEH7_COBMA</name>
<evidence type="ECO:0000313" key="10">
    <source>
        <dbReference type="EMBL" id="MEL0616867.1"/>
    </source>
</evidence>
<comment type="caution">
    <text evidence="8">Lacks conserved residue(s) required for the propagation of feature annotation.</text>
</comment>
<evidence type="ECO:0000256" key="2">
    <source>
        <dbReference type="ARBA" id="ARBA00006376"/>
    </source>
</evidence>
<dbReference type="GO" id="GO:0004372">
    <property type="term" value="F:glycine hydroxymethyltransferase activity"/>
    <property type="evidence" value="ECO:0007669"/>
    <property type="project" value="UniProtKB-EC"/>
</dbReference>
<gene>
    <name evidence="8 10" type="primary">glyA</name>
    <name evidence="10" type="ORF">V6243_08460</name>
</gene>
<dbReference type="GeneID" id="43177028"/>
<evidence type="ECO:0000256" key="4">
    <source>
        <dbReference type="ARBA" id="ARBA00022563"/>
    </source>
</evidence>
<feature type="binding site" evidence="8">
    <location>
        <position position="121"/>
    </location>
    <ligand>
        <name>(6S)-5,6,7,8-tetrahydrofolate</name>
        <dbReference type="ChEBI" id="CHEBI:57453"/>
    </ligand>
</feature>
<comment type="similarity">
    <text evidence="2 8">Belongs to the SHMT family.</text>
</comment>
<dbReference type="InterPro" id="IPR049943">
    <property type="entry name" value="Ser_HO-MeTrfase-like"/>
</dbReference>
<sequence length="420" mass="44814">MFTRDMQIAGFDDALLSAMDDEVVRQEAHIELIASENYASPRVMQAQGSQLTNKYAEGYPGKRYYGGCEFVDKVEQLAIDRACELFGATYANVQPHAGSQANSAVFQALVSPGDTILGMSLDAGGHLTHGARPNFSGKHYNAVQYGLGENGLIDYAEVARLAREHKPKMIIAGFSAYSQIIDWAEFRKIADEVGAYLLVDMAHVAGLVAAGVYPSPLPHAHVVTTTTHKTLRGPRGGLILSAEGNADIEKKLNSAVFPGGQGGPLMHVIAAKAICFKEAMDPSFKTYQQQVVKNAQAMASVFLERGFEVVSGGTEDHLFLLSLVKQGLTGKDADAALGRAHITVNKNAVPGDPQSPFVTSGLRIGTPAVTTRGFKEQECLDLAGWICDILEAMVAGDSAAAEAEVQAKVSEVCARLPVYA</sequence>
<evidence type="ECO:0000256" key="6">
    <source>
        <dbReference type="ARBA" id="ARBA00022679"/>
    </source>
</evidence>
<dbReference type="InterPro" id="IPR015424">
    <property type="entry name" value="PyrdxlP-dep_Trfase"/>
</dbReference>
<dbReference type="InterPro" id="IPR019798">
    <property type="entry name" value="Ser_HO-MeTrfase_PLP_BS"/>
</dbReference>
<dbReference type="NCBIfam" id="NF000586">
    <property type="entry name" value="PRK00011.1"/>
    <property type="match status" value="1"/>
</dbReference>
<keyword evidence="6 8" id="KW-0808">Transferase</keyword>
<feature type="modified residue" description="N6-(pyridoxal phosphate)lysine" evidence="8">
    <location>
        <position position="229"/>
    </location>
</feature>
<comment type="subunit">
    <text evidence="8">Homodimer.</text>
</comment>
<keyword evidence="7 8" id="KW-0663">Pyridoxal phosphate</keyword>
<dbReference type="EMBL" id="JBAKAP010000007">
    <property type="protein sequence ID" value="MEL0616867.1"/>
    <property type="molecule type" value="Genomic_DNA"/>
</dbReference>
<dbReference type="InterPro" id="IPR001085">
    <property type="entry name" value="Ser_HO-MeTrfase"/>
</dbReference>
<keyword evidence="4 8" id="KW-0554">One-carbon metabolism</keyword>
<dbReference type="Gene3D" id="3.40.640.10">
    <property type="entry name" value="Type I PLP-dependent aspartate aminotransferase-like (Major domain)"/>
    <property type="match status" value="1"/>
</dbReference>
<evidence type="ECO:0000256" key="8">
    <source>
        <dbReference type="HAMAP-Rule" id="MF_00051"/>
    </source>
</evidence>
<feature type="domain" description="Serine hydroxymethyltransferase-like" evidence="9">
    <location>
        <begin position="11"/>
        <end position="386"/>
    </location>
</feature>
<dbReference type="InterPro" id="IPR015422">
    <property type="entry name" value="PyrdxlP-dep_Trfase_small"/>
</dbReference>
<comment type="pathway">
    <text evidence="8">One-carbon metabolism; tetrahydrofolate interconversion.</text>
</comment>
<dbReference type="PROSITE" id="PS00096">
    <property type="entry name" value="SHMT"/>
    <property type="match status" value="1"/>
</dbReference>
<evidence type="ECO:0000256" key="1">
    <source>
        <dbReference type="ARBA" id="ARBA00001933"/>
    </source>
</evidence>
<dbReference type="InterPro" id="IPR039429">
    <property type="entry name" value="SHMT-like_dom"/>
</dbReference>
<keyword evidence="5 8" id="KW-0028">Amino-acid biosynthesis</keyword>
<feature type="site" description="Plays an important role in substrate specificity" evidence="8">
    <location>
        <position position="228"/>
    </location>
</feature>
<protein>
    <recommendedName>
        <fullName evidence="8">Serine hydroxymethyltransferase</fullName>
        <shortName evidence="8">SHMT</shortName>
        <shortName evidence="8">Serine methylase</shortName>
        <ecNumber evidence="8">2.1.2.1</ecNumber>
    </recommendedName>
</protein>
<proteinExistence type="inferred from homology"/>
<keyword evidence="11" id="KW-1185">Reference proteome</keyword>
<dbReference type="Gene3D" id="3.90.1150.10">
    <property type="entry name" value="Aspartate Aminotransferase, domain 1"/>
    <property type="match status" value="1"/>
</dbReference>
<organism evidence="10 11">
    <name type="scientific">Cobetia marina</name>
    <name type="common">Deleya marina</name>
    <dbReference type="NCBI Taxonomy" id="28258"/>
    <lineage>
        <taxon>Bacteria</taxon>
        <taxon>Pseudomonadati</taxon>
        <taxon>Pseudomonadota</taxon>
        <taxon>Gammaproteobacteria</taxon>
        <taxon>Oceanospirillales</taxon>
        <taxon>Halomonadaceae</taxon>
        <taxon>Cobetia</taxon>
    </lineage>
</organism>
<comment type="cofactor">
    <cofactor evidence="1 8">
        <name>pyridoxal 5'-phosphate</name>
        <dbReference type="ChEBI" id="CHEBI:597326"/>
    </cofactor>
</comment>
<evidence type="ECO:0000256" key="3">
    <source>
        <dbReference type="ARBA" id="ARBA00022490"/>
    </source>
</evidence>
<dbReference type="PANTHER" id="PTHR11680">
    <property type="entry name" value="SERINE HYDROXYMETHYLTRANSFERASE"/>
    <property type="match status" value="1"/>
</dbReference>
<comment type="pathway">
    <text evidence="8">Amino-acid biosynthesis; glycine biosynthesis; glycine from L-serine: step 1/1.</text>
</comment>